<organism evidence="6 7">
    <name type="scientific">Hirsutella rhossiliensis</name>
    <dbReference type="NCBI Taxonomy" id="111463"/>
    <lineage>
        <taxon>Eukaryota</taxon>
        <taxon>Fungi</taxon>
        <taxon>Dikarya</taxon>
        <taxon>Ascomycota</taxon>
        <taxon>Pezizomycotina</taxon>
        <taxon>Sordariomycetes</taxon>
        <taxon>Hypocreomycetidae</taxon>
        <taxon>Hypocreales</taxon>
        <taxon>Ophiocordycipitaceae</taxon>
        <taxon>Hirsutella</taxon>
    </lineage>
</organism>
<name>A0A9P8SK06_9HYPO</name>
<dbReference type="GO" id="GO:0016491">
    <property type="term" value="F:oxidoreductase activity"/>
    <property type="evidence" value="ECO:0007669"/>
    <property type="project" value="InterPro"/>
</dbReference>
<accession>A0A9P8SK06</accession>
<dbReference type="OrthoDB" id="6132182at2759"/>
<keyword evidence="1" id="KW-0479">Metal-binding</keyword>
<evidence type="ECO:0000259" key="4">
    <source>
        <dbReference type="PROSITE" id="PS00497"/>
    </source>
</evidence>
<dbReference type="RefSeq" id="XP_044721778.1">
    <property type="nucleotide sequence ID" value="XM_044863164.1"/>
</dbReference>
<proteinExistence type="predicted"/>
<dbReference type="PANTHER" id="PTHR11474:SF131">
    <property type="entry name" value="TYROSINASE COPPER-BINDING DOMAIN-CONTAINING PROTEIN"/>
    <property type="match status" value="1"/>
</dbReference>
<evidence type="ECO:0000259" key="5">
    <source>
        <dbReference type="PROSITE" id="PS00498"/>
    </source>
</evidence>
<protein>
    <submittedName>
        <fullName evidence="6">Tyrosinase</fullName>
    </submittedName>
</protein>
<evidence type="ECO:0000256" key="1">
    <source>
        <dbReference type="ARBA" id="ARBA00022723"/>
    </source>
</evidence>
<feature type="signal peptide" evidence="3">
    <location>
        <begin position="1"/>
        <end position="21"/>
    </location>
</feature>
<feature type="region of interest" description="Disordered" evidence="2">
    <location>
        <begin position="373"/>
        <end position="400"/>
    </location>
</feature>
<feature type="compositionally biased region" description="Basic and acidic residues" evidence="2">
    <location>
        <begin position="373"/>
        <end position="387"/>
    </location>
</feature>
<dbReference type="AlphaFoldDB" id="A0A9P8SK06"/>
<dbReference type="PRINTS" id="PR00092">
    <property type="entry name" value="TYROSINASE"/>
</dbReference>
<keyword evidence="3" id="KW-0732">Signal</keyword>
<evidence type="ECO:0000313" key="6">
    <source>
        <dbReference type="EMBL" id="KAH0964265.1"/>
    </source>
</evidence>
<feature type="domain" description="Tyrosinase copper-binding" evidence="5">
    <location>
        <begin position="290"/>
        <end position="301"/>
    </location>
</feature>
<dbReference type="GO" id="GO:0046872">
    <property type="term" value="F:metal ion binding"/>
    <property type="evidence" value="ECO:0007669"/>
    <property type="project" value="UniProtKB-KW"/>
</dbReference>
<dbReference type="PROSITE" id="PS00498">
    <property type="entry name" value="TYROSINASE_2"/>
    <property type="match status" value="1"/>
</dbReference>
<dbReference type="InterPro" id="IPR002227">
    <property type="entry name" value="Tyrosinase_Cu-bd"/>
</dbReference>
<dbReference type="GeneID" id="68353822"/>
<dbReference type="InterPro" id="IPR050316">
    <property type="entry name" value="Tyrosinase/Hemocyanin"/>
</dbReference>
<dbReference type="PROSITE" id="PS00497">
    <property type="entry name" value="TYROSINASE_1"/>
    <property type="match status" value="1"/>
</dbReference>
<evidence type="ECO:0000313" key="7">
    <source>
        <dbReference type="Proteomes" id="UP000824596"/>
    </source>
</evidence>
<dbReference type="Pfam" id="PF00264">
    <property type="entry name" value="Tyrosinase"/>
    <property type="match status" value="1"/>
</dbReference>
<evidence type="ECO:0000256" key="3">
    <source>
        <dbReference type="SAM" id="SignalP"/>
    </source>
</evidence>
<evidence type="ECO:0000256" key="2">
    <source>
        <dbReference type="SAM" id="MobiDB-lite"/>
    </source>
</evidence>
<dbReference type="EMBL" id="JAIZPD010000004">
    <property type="protein sequence ID" value="KAH0964265.1"/>
    <property type="molecule type" value="Genomic_DNA"/>
</dbReference>
<feature type="region of interest" description="Disordered" evidence="2">
    <location>
        <begin position="545"/>
        <end position="566"/>
    </location>
</feature>
<dbReference type="Gene3D" id="1.10.1280.10">
    <property type="entry name" value="Di-copper center containing domain from catechol oxidase"/>
    <property type="match status" value="1"/>
</dbReference>
<comment type="caution">
    <text evidence="6">The sequence shown here is derived from an EMBL/GenBank/DDBJ whole genome shotgun (WGS) entry which is preliminary data.</text>
</comment>
<feature type="compositionally biased region" description="Polar residues" evidence="2">
    <location>
        <begin position="391"/>
        <end position="400"/>
    </location>
</feature>
<feature type="chain" id="PRO_5040175406" evidence="3">
    <location>
        <begin position="22"/>
        <end position="566"/>
    </location>
</feature>
<dbReference type="SUPFAM" id="SSF48056">
    <property type="entry name" value="Di-copper centre-containing domain"/>
    <property type="match status" value="1"/>
</dbReference>
<dbReference type="PANTHER" id="PTHR11474">
    <property type="entry name" value="TYROSINASE FAMILY MEMBER"/>
    <property type="match status" value="1"/>
</dbReference>
<feature type="domain" description="Tyrosinase copper-binding" evidence="4">
    <location>
        <begin position="107"/>
        <end position="124"/>
    </location>
</feature>
<keyword evidence="7" id="KW-1185">Reference proteome</keyword>
<sequence length="566" mass="64038">MLYSIVAGYLALGSSLHAVAADPYTITGIKTQSNNIPIRRNINDLASEAGPQWDLYIQALASMQKVDSADPLSFFQVGGIHGEPAYEWNNTGQRLNDDDGWSGYCPHGEGIFMSWHRPYLLLHEQVLVKHARKIAAEYTGSKRKRYIKAAALLRTPFWDWADIPHVPNSTVPGTMTINTPRGRKEVRNPLARYSFPQDALDGNFGTFQPDPNKKITRCPPPQNYPETANQNLEAINLRESVYHAFVFSKTFEDFGTTMGSGTSVEQAHNHVHNSAACGEQLLDLAYSAFDPLFMLHHANIDRLWALWQAAHPDMPGLSISYPGGERFTTPAGTTIGPNSPLAPFYRKGWHQHTSNSVLSTHKYGYTYEGAEKKTQHLDQKRQYRDGDDQSESTMSDTLTGYSEKHKRRAVAFINKLYSSRDHDKERIVYQAHIRYRVEDLERPARVKVYFCNSYVGYFVALKHPKRGPSAATIHLNRALEACARAGIKPSQYRNEISASIHTHSGKDIPISRVRSMKLELERFDEIPAKSKGEFPTILNRRVTPGKLKEYQPRKQSQAAHHIDYKE</sequence>
<gene>
    <name evidence="6" type="ORF">HRG_04693</name>
</gene>
<dbReference type="Proteomes" id="UP000824596">
    <property type="component" value="Unassembled WGS sequence"/>
</dbReference>
<dbReference type="InterPro" id="IPR008922">
    <property type="entry name" value="Di-copper_centre_dom_sf"/>
</dbReference>
<reference evidence="6" key="1">
    <citation type="submission" date="2021-09" db="EMBL/GenBank/DDBJ databases">
        <title>A high-quality genome of the endoparasitic fungus Hirsutella rhossiliensis with a comparison of Hirsutella genomes reveals transposable elements contributing to genome size variation.</title>
        <authorList>
            <person name="Lin R."/>
            <person name="Jiao Y."/>
            <person name="Sun X."/>
            <person name="Ling J."/>
            <person name="Xie B."/>
            <person name="Cheng X."/>
        </authorList>
    </citation>
    <scope>NUCLEOTIDE SEQUENCE</scope>
    <source>
        <strain evidence="6">HR02</strain>
    </source>
</reference>